<sequence length="136" mass="14954">MSEHGRDKTGPLRDDEIKKRMQGELKGGHSTRAQEEFELQPSGEDQPRMDRSPSTERRGSTPPGMTPADVELRTELAQHLGRSVFPADRGTVIGLLRETHAPDRLIDIAADLPPTDHRYGNVREILQALGRGGAPG</sequence>
<dbReference type="InterPro" id="IPR021527">
    <property type="entry name" value="DUF2795"/>
</dbReference>
<evidence type="ECO:0008006" key="4">
    <source>
        <dbReference type="Google" id="ProtNLM"/>
    </source>
</evidence>
<gene>
    <name evidence="2" type="ORF">SAMN05421806_101352</name>
</gene>
<dbReference type="OrthoDB" id="5519961at2"/>
<organism evidence="2 3">
    <name type="scientific">Streptomyces indicus</name>
    <dbReference type="NCBI Taxonomy" id="417292"/>
    <lineage>
        <taxon>Bacteria</taxon>
        <taxon>Bacillati</taxon>
        <taxon>Actinomycetota</taxon>
        <taxon>Actinomycetes</taxon>
        <taxon>Kitasatosporales</taxon>
        <taxon>Streptomycetaceae</taxon>
        <taxon>Streptomyces</taxon>
    </lineage>
</organism>
<keyword evidence="3" id="KW-1185">Reference proteome</keyword>
<dbReference type="STRING" id="417292.SAMN05421806_101352"/>
<evidence type="ECO:0000313" key="2">
    <source>
        <dbReference type="EMBL" id="SDJ42695.1"/>
    </source>
</evidence>
<reference evidence="2 3" key="1">
    <citation type="submission" date="2016-10" db="EMBL/GenBank/DDBJ databases">
        <authorList>
            <person name="de Groot N.N."/>
        </authorList>
    </citation>
    <scope>NUCLEOTIDE SEQUENCE [LARGE SCALE GENOMIC DNA]</scope>
    <source>
        <strain evidence="2 3">CGMCC 4.5727</strain>
    </source>
</reference>
<feature type="compositionally biased region" description="Basic and acidic residues" evidence="1">
    <location>
        <begin position="1"/>
        <end position="35"/>
    </location>
</feature>
<evidence type="ECO:0000313" key="3">
    <source>
        <dbReference type="Proteomes" id="UP000199155"/>
    </source>
</evidence>
<feature type="compositionally biased region" description="Basic and acidic residues" evidence="1">
    <location>
        <begin position="45"/>
        <end position="59"/>
    </location>
</feature>
<name>A0A1G8TP45_9ACTN</name>
<dbReference type="Proteomes" id="UP000199155">
    <property type="component" value="Unassembled WGS sequence"/>
</dbReference>
<dbReference type="EMBL" id="FNFF01000001">
    <property type="protein sequence ID" value="SDJ42695.1"/>
    <property type="molecule type" value="Genomic_DNA"/>
</dbReference>
<dbReference type="Pfam" id="PF11387">
    <property type="entry name" value="DUF2795"/>
    <property type="match status" value="1"/>
</dbReference>
<protein>
    <recommendedName>
        <fullName evidence="4">DUF2795 domain-containing protein</fullName>
    </recommendedName>
</protein>
<dbReference type="RefSeq" id="WP_093606838.1">
    <property type="nucleotide sequence ID" value="NZ_FNFF01000001.1"/>
</dbReference>
<accession>A0A1G8TP45</accession>
<feature type="region of interest" description="Disordered" evidence="1">
    <location>
        <begin position="1"/>
        <end position="68"/>
    </location>
</feature>
<dbReference type="AlphaFoldDB" id="A0A1G8TP45"/>
<proteinExistence type="predicted"/>
<evidence type="ECO:0000256" key="1">
    <source>
        <dbReference type="SAM" id="MobiDB-lite"/>
    </source>
</evidence>